<dbReference type="Proteomes" id="UP001166585">
    <property type="component" value="Unassembled WGS sequence"/>
</dbReference>
<evidence type="ECO:0000313" key="2">
    <source>
        <dbReference type="EMBL" id="MBS9478985.1"/>
    </source>
</evidence>
<keyword evidence="3" id="KW-1185">Reference proteome</keyword>
<sequence length="219" mass="24114">MAGQFTTPRGIFKLPKLSEPDFGNERFPKPDGEYSVSVVYRADDPAVAAFVATLKPHHDAAIEFAEEEFRKLDVRWRKKLNAVTVNDLFKTVYDNETEEPTGEIEFKFSMPASGVVKQGPRKGHKWTAKPDIFDAKGRAILKAPAILGGTEGKVAFEVRSYFIPGSGLAGIKLALMAVQIIALVVPVSRTAESYGFSEEDGYVHGDGVPMSAPPWERRL</sequence>
<evidence type="ECO:0000313" key="3">
    <source>
        <dbReference type="Proteomes" id="UP001166585"/>
    </source>
</evidence>
<dbReference type="SUPFAM" id="SSF50249">
    <property type="entry name" value="Nucleic acid-binding proteins"/>
    <property type="match status" value="1"/>
</dbReference>
<protein>
    <recommendedName>
        <fullName evidence="1">Single-stranded DNA-binding protein BPT7 domain-containing protein</fullName>
    </recommendedName>
</protein>
<dbReference type="RefSeq" id="WP_213756962.1">
    <property type="nucleotide sequence ID" value="NZ_JAHCQH010000022.1"/>
</dbReference>
<reference evidence="2" key="1">
    <citation type="submission" date="2021-05" db="EMBL/GenBank/DDBJ databases">
        <authorList>
            <person name="Sun Q."/>
            <person name="Inoue M."/>
        </authorList>
    </citation>
    <scope>NUCLEOTIDE SEQUENCE</scope>
    <source>
        <strain evidence="2">VKM B-3255</strain>
    </source>
</reference>
<dbReference type="InterPro" id="IPR012340">
    <property type="entry name" value="NA-bd_OB-fold"/>
</dbReference>
<dbReference type="EMBL" id="JAHCQH010000022">
    <property type="protein sequence ID" value="MBS9478985.1"/>
    <property type="molecule type" value="Genomic_DNA"/>
</dbReference>
<gene>
    <name evidence="2" type="ORF">KIP89_17895</name>
</gene>
<proteinExistence type="predicted"/>
<feature type="domain" description="Single-stranded DNA-binding protein BPT7" evidence="1">
    <location>
        <begin position="17"/>
        <end position="183"/>
    </location>
</feature>
<comment type="caution">
    <text evidence="2">The sequence shown here is derived from an EMBL/GenBank/DDBJ whole genome shotgun (WGS) entry which is preliminary data.</text>
</comment>
<dbReference type="Pfam" id="PF21265">
    <property type="entry name" value="SBB_T7"/>
    <property type="match status" value="1"/>
</dbReference>
<organism evidence="2 3">
    <name type="scientific">Ancylobacter radicis</name>
    <dbReference type="NCBI Taxonomy" id="2836179"/>
    <lineage>
        <taxon>Bacteria</taxon>
        <taxon>Pseudomonadati</taxon>
        <taxon>Pseudomonadota</taxon>
        <taxon>Alphaproteobacteria</taxon>
        <taxon>Hyphomicrobiales</taxon>
        <taxon>Xanthobacteraceae</taxon>
        <taxon>Ancylobacter</taxon>
    </lineage>
</organism>
<name>A0ABS5RCG3_9HYPH</name>
<dbReference type="InterPro" id="IPR049476">
    <property type="entry name" value="SBB_BPT7"/>
</dbReference>
<evidence type="ECO:0000259" key="1">
    <source>
        <dbReference type="Pfam" id="PF21265"/>
    </source>
</evidence>
<accession>A0ABS5RCG3</accession>
<dbReference type="Gene3D" id="2.40.50.140">
    <property type="entry name" value="Nucleic acid-binding proteins"/>
    <property type="match status" value="1"/>
</dbReference>